<dbReference type="PANTHER" id="PTHR38107:SF3">
    <property type="entry name" value="LYSOZYME RRRD-RELATED"/>
    <property type="match status" value="1"/>
</dbReference>
<proteinExistence type="predicted"/>
<dbReference type="AlphaFoldDB" id="A0A0F9HZE8"/>
<reference evidence="3" key="1">
    <citation type="journal article" date="2015" name="Nature">
        <title>Complex archaea that bridge the gap between prokaryotes and eukaryotes.</title>
        <authorList>
            <person name="Spang A."/>
            <person name="Saw J.H."/>
            <person name="Jorgensen S.L."/>
            <person name="Zaremba-Niedzwiedzka K."/>
            <person name="Martijn J."/>
            <person name="Lind A.E."/>
            <person name="van Eijk R."/>
            <person name="Schleper C."/>
            <person name="Guy L."/>
            <person name="Ettema T.J."/>
        </authorList>
    </citation>
    <scope>NUCLEOTIDE SEQUENCE</scope>
</reference>
<dbReference type="GO" id="GO:0009253">
    <property type="term" value="P:peptidoglycan catabolic process"/>
    <property type="evidence" value="ECO:0007669"/>
    <property type="project" value="InterPro"/>
</dbReference>
<dbReference type="GO" id="GO:0042742">
    <property type="term" value="P:defense response to bacterium"/>
    <property type="evidence" value="ECO:0007669"/>
    <property type="project" value="UniProtKB-KW"/>
</dbReference>
<sequence>MNKKLIASIIGAGSLIMASQPLKDFLEKWEGGAQGMAVYADKLANGLPTACHGITKHVTDEPVIVGEYWSKEKCDRVRDTALIKVQTELLNCIGFRPPQSVFDGLSSLAWNVGWPKACKSQSTRYARKGDYKTACNLLAETFSGKPNWSYASGHFVQGLNNRRKDNRDNLCLSGNYQ</sequence>
<dbReference type="GO" id="GO:0003796">
    <property type="term" value="F:lysozyme activity"/>
    <property type="evidence" value="ECO:0007669"/>
    <property type="project" value="InterPro"/>
</dbReference>
<dbReference type="InterPro" id="IPR023347">
    <property type="entry name" value="Lysozyme_dom_sf"/>
</dbReference>
<name>A0A0F9HZE8_9ZZZZ</name>
<keyword evidence="2" id="KW-0081">Bacteriolytic enzyme</keyword>
<evidence type="ECO:0000256" key="2">
    <source>
        <dbReference type="ARBA" id="ARBA00022638"/>
    </source>
</evidence>
<dbReference type="GO" id="GO:0016998">
    <property type="term" value="P:cell wall macromolecule catabolic process"/>
    <property type="evidence" value="ECO:0007669"/>
    <property type="project" value="InterPro"/>
</dbReference>
<evidence type="ECO:0000313" key="3">
    <source>
        <dbReference type="EMBL" id="KKM20831.1"/>
    </source>
</evidence>
<dbReference type="Pfam" id="PF00959">
    <property type="entry name" value="Phage_lysozyme"/>
    <property type="match status" value="1"/>
</dbReference>
<dbReference type="GO" id="GO:0031640">
    <property type="term" value="P:killing of cells of another organism"/>
    <property type="evidence" value="ECO:0007669"/>
    <property type="project" value="UniProtKB-KW"/>
</dbReference>
<dbReference type="SUPFAM" id="SSF53955">
    <property type="entry name" value="Lysozyme-like"/>
    <property type="match status" value="1"/>
</dbReference>
<dbReference type="Gene3D" id="1.10.530.40">
    <property type="match status" value="1"/>
</dbReference>
<dbReference type="EMBL" id="LAZR01013687">
    <property type="protein sequence ID" value="KKM20831.1"/>
    <property type="molecule type" value="Genomic_DNA"/>
</dbReference>
<dbReference type="InterPro" id="IPR002196">
    <property type="entry name" value="Glyco_hydro_24"/>
</dbReference>
<comment type="caution">
    <text evidence="3">The sequence shown here is derived from an EMBL/GenBank/DDBJ whole genome shotgun (WGS) entry which is preliminary data.</text>
</comment>
<keyword evidence="1" id="KW-0929">Antimicrobial</keyword>
<dbReference type="PANTHER" id="PTHR38107">
    <property type="match status" value="1"/>
</dbReference>
<evidence type="ECO:0000256" key="1">
    <source>
        <dbReference type="ARBA" id="ARBA00022529"/>
    </source>
</evidence>
<organism evidence="3">
    <name type="scientific">marine sediment metagenome</name>
    <dbReference type="NCBI Taxonomy" id="412755"/>
    <lineage>
        <taxon>unclassified sequences</taxon>
        <taxon>metagenomes</taxon>
        <taxon>ecological metagenomes</taxon>
    </lineage>
</organism>
<accession>A0A0F9HZE8</accession>
<evidence type="ECO:0008006" key="4">
    <source>
        <dbReference type="Google" id="ProtNLM"/>
    </source>
</evidence>
<dbReference type="InterPro" id="IPR023346">
    <property type="entry name" value="Lysozyme-like_dom_sf"/>
</dbReference>
<gene>
    <name evidence="3" type="ORF">LCGC14_1641510</name>
</gene>
<dbReference type="InterPro" id="IPR051018">
    <property type="entry name" value="Bacteriophage_GH24"/>
</dbReference>
<protein>
    <recommendedName>
        <fullName evidence="4">Lysozyme</fullName>
    </recommendedName>
</protein>